<feature type="domain" description="Beta-lactamase-related" evidence="3">
    <location>
        <begin position="76"/>
        <end position="400"/>
    </location>
</feature>
<evidence type="ECO:0000259" key="3">
    <source>
        <dbReference type="Pfam" id="PF00144"/>
    </source>
</evidence>
<dbReference type="PANTHER" id="PTHR46825:SF7">
    <property type="entry name" value="D-ALANYL-D-ALANINE CARBOXYPEPTIDASE"/>
    <property type="match status" value="1"/>
</dbReference>
<feature type="compositionally biased region" description="Pro residues" evidence="1">
    <location>
        <begin position="421"/>
        <end position="432"/>
    </location>
</feature>
<feature type="compositionally biased region" description="Low complexity" evidence="1">
    <location>
        <begin position="433"/>
        <end position="443"/>
    </location>
</feature>
<evidence type="ECO:0000313" key="4">
    <source>
        <dbReference type="EMBL" id="MFI1713235.1"/>
    </source>
</evidence>
<evidence type="ECO:0000256" key="2">
    <source>
        <dbReference type="SAM" id="SignalP"/>
    </source>
</evidence>
<feature type="chain" id="PRO_5047149425" evidence="2">
    <location>
        <begin position="33"/>
        <end position="460"/>
    </location>
</feature>
<dbReference type="RefSeq" id="WP_398707611.1">
    <property type="nucleotide sequence ID" value="NZ_JBIRUI010000002.1"/>
</dbReference>
<gene>
    <name evidence="4" type="ORF">ACH407_06560</name>
</gene>
<name>A0ABW7U4G2_9ACTN</name>
<dbReference type="Pfam" id="PF00144">
    <property type="entry name" value="Beta-lactamase"/>
    <property type="match status" value="1"/>
</dbReference>
<feature type="signal peptide" evidence="2">
    <location>
        <begin position="1"/>
        <end position="32"/>
    </location>
</feature>
<protein>
    <submittedName>
        <fullName evidence="4">Serine hydrolase domain-containing protein</fullName>
        <ecNumber evidence="4">3.-.-.-</ecNumber>
    </submittedName>
</protein>
<accession>A0ABW7U4G2</accession>
<keyword evidence="4" id="KW-0378">Hydrolase</keyword>
<dbReference type="InterPro" id="IPR050491">
    <property type="entry name" value="AmpC-like"/>
</dbReference>
<comment type="caution">
    <text evidence="4">The sequence shown here is derived from an EMBL/GenBank/DDBJ whole genome shotgun (WGS) entry which is preliminary data.</text>
</comment>
<dbReference type="EMBL" id="JBIRUI010000002">
    <property type="protein sequence ID" value="MFI1713235.1"/>
    <property type="molecule type" value="Genomic_DNA"/>
</dbReference>
<feature type="region of interest" description="Disordered" evidence="1">
    <location>
        <begin position="415"/>
        <end position="460"/>
    </location>
</feature>
<dbReference type="SUPFAM" id="SSF56601">
    <property type="entry name" value="beta-lactamase/transpeptidase-like"/>
    <property type="match status" value="1"/>
</dbReference>
<evidence type="ECO:0000313" key="5">
    <source>
        <dbReference type="Proteomes" id="UP001611339"/>
    </source>
</evidence>
<dbReference type="InterPro" id="IPR012338">
    <property type="entry name" value="Beta-lactam/transpept-like"/>
</dbReference>
<dbReference type="Gene3D" id="3.40.710.10">
    <property type="entry name" value="DD-peptidase/beta-lactamase superfamily"/>
    <property type="match status" value="1"/>
</dbReference>
<evidence type="ECO:0000256" key="1">
    <source>
        <dbReference type="SAM" id="MobiDB-lite"/>
    </source>
</evidence>
<dbReference type="PANTHER" id="PTHR46825">
    <property type="entry name" value="D-ALANYL-D-ALANINE-CARBOXYPEPTIDASE/ENDOPEPTIDASE AMPH"/>
    <property type="match status" value="1"/>
</dbReference>
<dbReference type="InterPro" id="IPR001466">
    <property type="entry name" value="Beta-lactam-related"/>
</dbReference>
<dbReference type="GO" id="GO:0016787">
    <property type="term" value="F:hydrolase activity"/>
    <property type="evidence" value="ECO:0007669"/>
    <property type="project" value="UniProtKB-KW"/>
</dbReference>
<keyword evidence="5" id="KW-1185">Reference proteome</keyword>
<organism evidence="4 5">
    <name type="scientific">Streptomyces litmocidini</name>
    <dbReference type="NCBI Taxonomy" id="67318"/>
    <lineage>
        <taxon>Bacteria</taxon>
        <taxon>Bacillati</taxon>
        <taxon>Actinomycetota</taxon>
        <taxon>Actinomycetes</taxon>
        <taxon>Kitasatosporales</taxon>
        <taxon>Streptomycetaceae</taxon>
        <taxon>Streptomyces</taxon>
    </lineage>
</organism>
<keyword evidence="2" id="KW-0732">Signal</keyword>
<dbReference type="EC" id="3.-.-.-" evidence="4"/>
<sequence>MRHRTTALRRLVVAGTTTVALALGAGVPVAVAAPAVAAPSTATAPSAVVVTSRAPSAGFDAEPLRKLLTPLPGYQAGALVRVDGPGRGPLWTGVAGPVPTDAHFRIGSVTKAFTHTVALQLVAEHRMGIDDPVRSHLPELIPAEYGGVTVRQILDHTSGFPAPAPTPSPRNGPGWWLTSVTPVDGIRDAFALAAVDEAWRKHRPAPGTVQQYNGLNTLVAGLLVEKVTGNSFRQELDRRILRPLRLRDTSLPAADDITVPSPHARVYVGADEVTEQSPYPWAEGGMISTAADLDRFLTALLGGRLLPPAVQRLAFSVPEVPGAPQNKHCGTEGRACFAPVGLMRLTLGDGVTVWGKTGSRPGWENGFFATPDLKRRVVYSLNPTGTGTGEEYTGYVRALVGAAFTGVPPTAPASIASAPTAPAPTAPAPTAPAPTASVSSAPAPTAPPVGPGRHGPQGVS</sequence>
<proteinExistence type="predicted"/>
<reference evidence="4 5" key="1">
    <citation type="submission" date="2024-10" db="EMBL/GenBank/DDBJ databases">
        <title>The Natural Products Discovery Center: Release of the First 8490 Sequenced Strains for Exploring Actinobacteria Biosynthetic Diversity.</title>
        <authorList>
            <person name="Kalkreuter E."/>
            <person name="Kautsar S.A."/>
            <person name="Yang D."/>
            <person name="Bader C.D."/>
            <person name="Teijaro C.N."/>
            <person name="Fluegel L."/>
            <person name="Davis C.M."/>
            <person name="Simpson J.R."/>
            <person name="Lauterbach L."/>
            <person name="Steele A.D."/>
            <person name="Gui C."/>
            <person name="Meng S."/>
            <person name="Li G."/>
            <person name="Viehrig K."/>
            <person name="Ye F."/>
            <person name="Su P."/>
            <person name="Kiefer A.F."/>
            <person name="Nichols A."/>
            <person name="Cepeda A.J."/>
            <person name="Yan W."/>
            <person name="Fan B."/>
            <person name="Jiang Y."/>
            <person name="Adhikari A."/>
            <person name="Zheng C.-J."/>
            <person name="Schuster L."/>
            <person name="Cowan T.M."/>
            <person name="Smanski M.J."/>
            <person name="Chevrette M.G."/>
            <person name="De Carvalho L.P.S."/>
            <person name="Shen B."/>
        </authorList>
    </citation>
    <scope>NUCLEOTIDE SEQUENCE [LARGE SCALE GENOMIC DNA]</scope>
    <source>
        <strain evidence="4 5">NPDC020602</strain>
    </source>
</reference>
<dbReference type="Proteomes" id="UP001611339">
    <property type="component" value="Unassembled WGS sequence"/>
</dbReference>